<proteinExistence type="predicted"/>
<dbReference type="SUPFAM" id="SSF49464">
    <property type="entry name" value="Carboxypeptidase regulatory domain-like"/>
    <property type="match status" value="1"/>
</dbReference>
<evidence type="ECO:0000313" key="1">
    <source>
        <dbReference type="EMBL" id="QDT57373.1"/>
    </source>
</evidence>
<dbReference type="Proteomes" id="UP000315700">
    <property type="component" value="Chromosome"/>
</dbReference>
<accession>A0A517SMM3</accession>
<dbReference type="EMBL" id="CP036271">
    <property type="protein sequence ID" value="QDT57373.1"/>
    <property type="molecule type" value="Genomic_DNA"/>
</dbReference>
<dbReference type="InterPro" id="IPR008969">
    <property type="entry name" value="CarboxyPept-like_regulatory"/>
</dbReference>
<dbReference type="AlphaFoldDB" id="A0A517SMM3"/>
<protein>
    <recommendedName>
        <fullName evidence="3">Carboxypeptidase regulatory-like domain-containing protein</fullName>
    </recommendedName>
</protein>
<dbReference type="OrthoDB" id="281179at2"/>
<reference evidence="1 2" key="1">
    <citation type="submission" date="2019-02" db="EMBL/GenBank/DDBJ databases">
        <title>Deep-cultivation of Planctomycetes and their phenomic and genomic characterization uncovers novel biology.</title>
        <authorList>
            <person name="Wiegand S."/>
            <person name="Jogler M."/>
            <person name="Boedeker C."/>
            <person name="Pinto D."/>
            <person name="Vollmers J."/>
            <person name="Rivas-Marin E."/>
            <person name="Kohn T."/>
            <person name="Peeters S.H."/>
            <person name="Heuer A."/>
            <person name="Rast P."/>
            <person name="Oberbeckmann S."/>
            <person name="Bunk B."/>
            <person name="Jeske O."/>
            <person name="Meyerdierks A."/>
            <person name="Storesund J.E."/>
            <person name="Kallscheuer N."/>
            <person name="Luecker S."/>
            <person name="Lage O.M."/>
            <person name="Pohl T."/>
            <person name="Merkel B.J."/>
            <person name="Hornburger P."/>
            <person name="Mueller R.-W."/>
            <person name="Bruemmer F."/>
            <person name="Labrenz M."/>
            <person name="Spormann A.M."/>
            <person name="Op den Camp H."/>
            <person name="Overmann J."/>
            <person name="Amann R."/>
            <person name="Jetten M.S.M."/>
            <person name="Mascher T."/>
            <person name="Medema M.H."/>
            <person name="Devos D.P."/>
            <person name="Kaster A.-K."/>
            <person name="Ovreas L."/>
            <person name="Rohde M."/>
            <person name="Galperin M.Y."/>
            <person name="Jogler C."/>
        </authorList>
    </citation>
    <scope>NUCLEOTIDE SEQUENCE [LARGE SCALE GENOMIC DNA]</scope>
    <source>
        <strain evidence="1 2">Pan44</strain>
    </source>
</reference>
<organism evidence="1 2">
    <name type="scientific">Caulifigura coniformis</name>
    <dbReference type="NCBI Taxonomy" id="2527983"/>
    <lineage>
        <taxon>Bacteria</taxon>
        <taxon>Pseudomonadati</taxon>
        <taxon>Planctomycetota</taxon>
        <taxon>Planctomycetia</taxon>
        <taxon>Planctomycetales</taxon>
        <taxon>Planctomycetaceae</taxon>
        <taxon>Caulifigura</taxon>
    </lineage>
</organism>
<gene>
    <name evidence="1" type="ORF">Pan44_54420</name>
</gene>
<dbReference type="InParanoid" id="A0A517SMM3"/>
<dbReference type="RefSeq" id="WP_145034723.1">
    <property type="nucleotide sequence ID" value="NZ_CP036271.1"/>
</dbReference>
<name>A0A517SMM3_9PLAN</name>
<dbReference type="Gene3D" id="2.60.40.1120">
    <property type="entry name" value="Carboxypeptidase-like, regulatory domain"/>
    <property type="match status" value="1"/>
</dbReference>
<sequence>MILTERFRGGWLLGAAVAFLSGCGAEEVVDRPKVYPVVGVVMHDNKPVEGATVMFVPQGHSNAAAAITDANGEFKLQTFAENDGAVPGNYKVTVRKIKIGAQADSGRDDAPVGAGGETWLLPKKYGDAGTTDLTATVSESGENKVTLKLTGAAGGAVGGPPANFKGNG</sequence>
<evidence type="ECO:0008006" key="3">
    <source>
        <dbReference type="Google" id="ProtNLM"/>
    </source>
</evidence>
<dbReference type="KEGG" id="ccos:Pan44_54420"/>
<keyword evidence="2" id="KW-1185">Reference proteome</keyword>
<evidence type="ECO:0000313" key="2">
    <source>
        <dbReference type="Proteomes" id="UP000315700"/>
    </source>
</evidence>
<dbReference type="PROSITE" id="PS51257">
    <property type="entry name" value="PROKAR_LIPOPROTEIN"/>
    <property type="match status" value="1"/>
</dbReference>